<dbReference type="InterPro" id="IPR015500">
    <property type="entry name" value="Peptidase_S8_subtilisin-rel"/>
</dbReference>
<dbReference type="SUPFAM" id="SSF63446">
    <property type="entry name" value="Type I dockerin domain"/>
    <property type="match status" value="1"/>
</dbReference>
<name>N0BFN1_9EURY</name>
<gene>
    <name evidence="9" type="ORF">Asulf_01872</name>
</gene>
<dbReference type="CDD" id="cd14256">
    <property type="entry name" value="Dockerin_I"/>
    <property type="match status" value="1"/>
</dbReference>
<dbReference type="InterPro" id="IPR022398">
    <property type="entry name" value="Peptidase_S8_His-AS"/>
</dbReference>
<dbReference type="GO" id="GO:0004252">
    <property type="term" value="F:serine-type endopeptidase activity"/>
    <property type="evidence" value="ECO:0007669"/>
    <property type="project" value="UniProtKB-UniRule"/>
</dbReference>
<dbReference type="GeneID" id="15393506"/>
<dbReference type="InterPro" id="IPR023828">
    <property type="entry name" value="Peptidase_S8_Ser-AS"/>
</dbReference>
<reference evidence="9 10" key="1">
    <citation type="journal article" date="2013" name="Genome Announc.">
        <title>Complete Genome Sequence of the Thermophilic and Facultatively Chemolithoautotrophic Sulfate Reducer Archaeoglobus sulfaticallidus Strain PM70-1T.</title>
        <authorList>
            <person name="Stokke R."/>
            <person name="Hocking W.P."/>
            <person name="Steinsbu B.O."/>
            <person name="Steen I.H."/>
        </authorList>
    </citation>
    <scope>NUCLEOTIDE SEQUENCE [LARGE SCALE GENOMIC DNA]</scope>
    <source>
        <strain evidence="9">PM70-1</strain>
    </source>
</reference>
<dbReference type="RefSeq" id="WP_015591434.1">
    <property type="nucleotide sequence ID" value="NC_021169.1"/>
</dbReference>
<evidence type="ECO:0000256" key="6">
    <source>
        <dbReference type="PROSITE-ProRule" id="PRU01240"/>
    </source>
</evidence>
<dbReference type="OrthoDB" id="51681at2157"/>
<dbReference type="InterPro" id="IPR018247">
    <property type="entry name" value="EF_Hand_1_Ca_BS"/>
</dbReference>
<keyword evidence="2 6" id="KW-0645">Protease</keyword>
<dbReference type="Gene3D" id="3.40.50.200">
    <property type="entry name" value="Peptidase S8/S53 domain"/>
    <property type="match status" value="2"/>
</dbReference>
<protein>
    <recommendedName>
        <fullName evidence="8">Dockerin domain-containing protein</fullName>
    </recommendedName>
</protein>
<dbReference type="InterPro" id="IPR036439">
    <property type="entry name" value="Dockerin_dom_sf"/>
</dbReference>
<feature type="domain" description="Dockerin" evidence="8">
    <location>
        <begin position="648"/>
        <end position="713"/>
    </location>
</feature>
<evidence type="ECO:0000313" key="9">
    <source>
        <dbReference type="EMBL" id="AGK61838.1"/>
    </source>
</evidence>
<proteinExistence type="inferred from homology"/>
<keyword evidence="3 6" id="KW-0378">Hydrolase</keyword>
<organism evidence="9 10">
    <name type="scientific">Archaeoglobus sulfaticallidus PM70-1</name>
    <dbReference type="NCBI Taxonomy" id="387631"/>
    <lineage>
        <taxon>Archaea</taxon>
        <taxon>Methanobacteriati</taxon>
        <taxon>Methanobacteriota</taxon>
        <taxon>Archaeoglobi</taxon>
        <taxon>Archaeoglobales</taxon>
        <taxon>Archaeoglobaceae</taxon>
        <taxon>Archaeoglobus</taxon>
    </lineage>
</organism>
<feature type="active site" description="Charge relay system" evidence="5 6">
    <location>
        <position position="590"/>
    </location>
</feature>
<evidence type="ECO:0000256" key="2">
    <source>
        <dbReference type="ARBA" id="ARBA00022670"/>
    </source>
</evidence>
<keyword evidence="10" id="KW-1185">Reference proteome</keyword>
<dbReference type="PANTHER" id="PTHR43806:SF11">
    <property type="entry name" value="CEREVISIN-RELATED"/>
    <property type="match status" value="1"/>
</dbReference>
<dbReference type="GO" id="GO:0006508">
    <property type="term" value="P:proteolysis"/>
    <property type="evidence" value="ECO:0007669"/>
    <property type="project" value="UniProtKB-KW"/>
</dbReference>
<evidence type="ECO:0000259" key="8">
    <source>
        <dbReference type="PROSITE" id="PS51766"/>
    </source>
</evidence>
<dbReference type="InterPro" id="IPR016134">
    <property type="entry name" value="Dockerin_dom"/>
</dbReference>
<dbReference type="PROSITE" id="PS00138">
    <property type="entry name" value="SUBTILASE_SER"/>
    <property type="match status" value="1"/>
</dbReference>
<dbReference type="PROSITE" id="PS51766">
    <property type="entry name" value="DOCKERIN"/>
    <property type="match status" value="1"/>
</dbReference>
<accession>N0BFN1</accession>
<dbReference type="PROSITE" id="PS00018">
    <property type="entry name" value="EF_HAND_1"/>
    <property type="match status" value="1"/>
</dbReference>
<dbReference type="STRING" id="387631.Asulf_01872"/>
<sequence>MECRIFVKALAIVLIVFILFPSALGENVIVLLDKNPKAKMKGHTILSEIPVKGKRDLWLVNGVAINASPEVIDELKMKGFRVVPDYIVRLPDFEVNTNDVTGSNAFDIQSSIQATSNIAWGVDFMDAEKVWGLGIDGGGIKVAVVDTGIYPHKDFSDRIIAWKDFVNNKNYPYDDNGHGTHVAGTVAGNGASGTITGVAPDAYLMGVKVFDSSGSAPVSRVIEGLQWAYSNGADVISYSGGVLQMEWFYYSSSLSASEVEEYNISVEPHLFEEAYKPAFITLNIWSSDLNNLSFTLYDPNGNEVQGIEINWTQTNDMVYGFYNDDKPLINGNWTLKVESLKNTENYIWYSGNGNNLDNTLSRDFDLRNITKATLRFKTYYDIDEGWDYGYVEVVCNNTTYVLAEYTGYSKPYVEEINLSKFAGNNITLVFRYVTDSSVVYPGWYIDDIEIPEIGFYDDVEKGSTGWNASGWSIVEEGVIPYYVKVYVGYESDGTSLADKAVDAIVRNGTAVVIAAGNSGSYGFRTINSPGTSYSAITIGAIDSSARIADFSSRGPVGFGSNITIKPDFVAPGYNIVSTCLWGYCYMSGTSMATPHISGVIALMLQVNPKLTPEEIRNILKNASIDLGDAGPDNVYGFGMVNAFWAVTNSTVKGDINLDGNVDIADITNMAYLLVGKVKADGIHYYNGDLNRNGRIDIGDLAKLWYTLNERFELGGVTGQSSNN</sequence>
<dbReference type="Pfam" id="PF00082">
    <property type="entry name" value="Peptidase_S8"/>
    <property type="match status" value="2"/>
</dbReference>
<keyword evidence="4 6" id="KW-0720">Serine protease</keyword>
<evidence type="ECO:0000256" key="5">
    <source>
        <dbReference type="PIRSR" id="PIRSR615500-1"/>
    </source>
</evidence>
<evidence type="ECO:0000256" key="1">
    <source>
        <dbReference type="ARBA" id="ARBA00011073"/>
    </source>
</evidence>
<dbReference type="InterPro" id="IPR036852">
    <property type="entry name" value="Peptidase_S8/S53_dom_sf"/>
</dbReference>
<evidence type="ECO:0000256" key="3">
    <source>
        <dbReference type="ARBA" id="ARBA00022801"/>
    </source>
</evidence>
<evidence type="ECO:0000256" key="4">
    <source>
        <dbReference type="ARBA" id="ARBA00022825"/>
    </source>
</evidence>
<dbReference type="Proteomes" id="UP000013307">
    <property type="component" value="Chromosome"/>
</dbReference>
<dbReference type="AlphaFoldDB" id="N0BFN1"/>
<dbReference type="eggNOG" id="arCOG03611">
    <property type="taxonomic scope" value="Archaea"/>
</dbReference>
<dbReference type="GO" id="GO:0000272">
    <property type="term" value="P:polysaccharide catabolic process"/>
    <property type="evidence" value="ECO:0007669"/>
    <property type="project" value="InterPro"/>
</dbReference>
<dbReference type="Gene3D" id="1.10.1330.10">
    <property type="entry name" value="Dockerin domain"/>
    <property type="match status" value="1"/>
</dbReference>
<evidence type="ECO:0000313" key="10">
    <source>
        <dbReference type="Proteomes" id="UP000013307"/>
    </source>
</evidence>
<dbReference type="EMBL" id="CP005290">
    <property type="protein sequence ID" value="AGK61838.1"/>
    <property type="molecule type" value="Genomic_DNA"/>
</dbReference>
<dbReference type="SUPFAM" id="SSF52743">
    <property type="entry name" value="Subtilisin-like"/>
    <property type="match status" value="2"/>
</dbReference>
<evidence type="ECO:0000256" key="7">
    <source>
        <dbReference type="RuleBase" id="RU003355"/>
    </source>
</evidence>
<dbReference type="PROSITE" id="PS00136">
    <property type="entry name" value="SUBTILASE_ASP"/>
    <property type="match status" value="1"/>
</dbReference>
<dbReference type="eggNOG" id="arCOG00702">
    <property type="taxonomic scope" value="Archaea"/>
</dbReference>
<dbReference type="PROSITE" id="PS51892">
    <property type="entry name" value="SUBTILASE"/>
    <property type="match status" value="1"/>
</dbReference>
<dbReference type="PRINTS" id="PR00723">
    <property type="entry name" value="SUBTILISIN"/>
</dbReference>
<dbReference type="PANTHER" id="PTHR43806">
    <property type="entry name" value="PEPTIDASE S8"/>
    <property type="match status" value="1"/>
</dbReference>
<feature type="active site" description="Charge relay system" evidence="5 6">
    <location>
        <position position="146"/>
    </location>
</feature>
<dbReference type="InterPro" id="IPR000209">
    <property type="entry name" value="Peptidase_S8/S53_dom"/>
</dbReference>
<dbReference type="HOGENOM" id="CLU_382484_0_0_2"/>
<feature type="active site" description="Charge relay system" evidence="5 6">
    <location>
        <position position="178"/>
    </location>
</feature>
<dbReference type="InterPro" id="IPR050131">
    <property type="entry name" value="Peptidase_S8_subtilisin-like"/>
</dbReference>
<dbReference type="PROSITE" id="PS00137">
    <property type="entry name" value="SUBTILASE_HIS"/>
    <property type="match status" value="1"/>
</dbReference>
<comment type="similarity">
    <text evidence="1 6 7">Belongs to the peptidase S8 family.</text>
</comment>
<dbReference type="Pfam" id="PF20773">
    <property type="entry name" value="InhA-like_MAM"/>
    <property type="match status" value="1"/>
</dbReference>
<dbReference type="InterPro" id="IPR023827">
    <property type="entry name" value="Peptidase_S8_Asp-AS"/>
</dbReference>
<dbReference type="KEGG" id="ast:Asulf_01872"/>